<dbReference type="InterPro" id="IPR001650">
    <property type="entry name" value="Helicase_C-like"/>
</dbReference>
<dbReference type="InterPro" id="IPR004589">
    <property type="entry name" value="DNA_helicase_ATP-dep_RecQ"/>
</dbReference>
<dbReference type="InterPro" id="IPR027417">
    <property type="entry name" value="P-loop_NTPase"/>
</dbReference>
<dbReference type="GO" id="GO:0005524">
    <property type="term" value="F:ATP binding"/>
    <property type="evidence" value="ECO:0007669"/>
    <property type="project" value="UniProtKB-KW"/>
</dbReference>
<dbReference type="InterPro" id="IPR011545">
    <property type="entry name" value="DEAD/DEAH_box_helicase_dom"/>
</dbReference>
<keyword evidence="8" id="KW-0413">Isomerase</keyword>
<dbReference type="SMART" id="SM00487">
    <property type="entry name" value="DEXDc"/>
    <property type="match status" value="1"/>
</dbReference>
<dbReference type="GO" id="GO:0006312">
    <property type="term" value="P:mitotic recombination"/>
    <property type="evidence" value="ECO:0007669"/>
    <property type="project" value="UniProtKB-ARBA"/>
</dbReference>
<dbReference type="GO" id="GO:0005634">
    <property type="term" value="C:nucleus"/>
    <property type="evidence" value="ECO:0007669"/>
    <property type="project" value="UniProtKB-SubCell"/>
</dbReference>
<dbReference type="GO" id="GO:0003677">
    <property type="term" value="F:DNA binding"/>
    <property type="evidence" value="ECO:0007669"/>
    <property type="project" value="UniProtKB-KW"/>
</dbReference>
<keyword evidence="9" id="KW-0539">Nucleus</keyword>
<evidence type="ECO:0000256" key="1">
    <source>
        <dbReference type="ARBA" id="ARBA00004123"/>
    </source>
</evidence>
<feature type="compositionally biased region" description="Gly residues" evidence="12">
    <location>
        <begin position="1571"/>
        <end position="1583"/>
    </location>
</feature>
<evidence type="ECO:0000259" key="14">
    <source>
        <dbReference type="PROSITE" id="PS51194"/>
    </source>
</evidence>
<dbReference type="SUPFAM" id="SSF52540">
    <property type="entry name" value="P-loop containing nucleoside triphosphate hydrolases"/>
    <property type="match status" value="1"/>
</dbReference>
<dbReference type="PANTHER" id="PTHR13710">
    <property type="entry name" value="DNA HELICASE RECQ FAMILY MEMBER"/>
    <property type="match status" value="1"/>
</dbReference>
<evidence type="ECO:0000259" key="13">
    <source>
        <dbReference type="PROSITE" id="PS51192"/>
    </source>
</evidence>
<dbReference type="EMBL" id="ML992514">
    <property type="protein sequence ID" value="KAF2220026.1"/>
    <property type="molecule type" value="Genomic_DNA"/>
</dbReference>
<keyword evidence="16" id="KW-1185">Reference proteome</keyword>
<keyword evidence="5" id="KW-0347">Helicase</keyword>
<dbReference type="InterPro" id="IPR014001">
    <property type="entry name" value="Helicase_ATP-bd"/>
</dbReference>
<feature type="domain" description="Helicase ATP-binding" evidence="13">
    <location>
        <begin position="633"/>
        <end position="814"/>
    </location>
</feature>
<dbReference type="GO" id="GO:0016787">
    <property type="term" value="F:hydrolase activity"/>
    <property type="evidence" value="ECO:0007669"/>
    <property type="project" value="UniProtKB-KW"/>
</dbReference>
<dbReference type="GO" id="GO:0031573">
    <property type="term" value="P:mitotic intra-S DNA damage checkpoint signaling"/>
    <property type="evidence" value="ECO:0007669"/>
    <property type="project" value="UniProtKB-ARBA"/>
</dbReference>
<dbReference type="Gene3D" id="3.40.50.300">
    <property type="entry name" value="P-loop containing nucleotide triphosphate hydrolases"/>
    <property type="match status" value="2"/>
</dbReference>
<dbReference type="InterPro" id="IPR036390">
    <property type="entry name" value="WH_DNA-bd_sf"/>
</dbReference>
<evidence type="ECO:0000256" key="8">
    <source>
        <dbReference type="ARBA" id="ARBA00023235"/>
    </source>
</evidence>
<evidence type="ECO:0000313" key="15">
    <source>
        <dbReference type="EMBL" id="KAF2220026.1"/>
    </source>
</evidence>
<organism evidence="15 16">
    <name type="scientific">Elsinoe ampelina</name>
    <dbReference type="NCBI Taxonomy" id="302913"/>
    <lineage>
        <taxon>Eukaryota</taxon>
        <taxon>Fungi</taxon>
        <taxon>Dikarya</taxon>
        <taxon>Ascomycota</taxon>
        <taxon>Pezizomycotina</taxon>
        <taxon>Dothideomycetes</taxon>
        <taxon>Dothideomycetidae</taxon>
        <taxon>Myriangiales</taxon>
        <taxon>Elsinoaceae</taxon>
        <taxon>Elsinoe</taxon>
    </lineage>
</organism>
<dbReference type="Pfam" id="PF00270">
    <property type="entry name" value="DEAD"/>
    <property type="match status" value="1"/>
</dbReference>
<dbReference type="SUPFAM" id="SSF46785">
    <property type="entry name" value="Winged helix' DNA-binding domain"/>
    <property type="match status" value="1"/>
</dbReference>
<dbReference type="PROSITE" id="PS51192">
    <property type="entry name" value="HELICASE_ATP_BIND_1"/>
    <property type="match status" value="1"/>
</dbReference>
<evidence type="ECO:0000256" key="12">
    <source>
        <dbReference type="SAM" id="MobiDB-lite"/>
    </source>
</evidence>
<feature type="compositionally biased region" description="Acidic residues" evidence="12">
    <location>
        <begin position="1439"/>
        <end position="1448"/>
    </location>
</feature>
<feature type="compositionally biased region" description="Acidic residues" evidence="12">
    <location>
        <begin position="139"/>
        <end position="148"/>
    </location>
</feature>
<feature type="region of interest" description="Disordered" evidence="12">
    <location>
        <begin position="969"/>
        <end position="992"/>
    </location>
</feature>
<dbReference type="OrthoDB" id="10261556at2759"/>
<evidence type="ECO:0000256" key="3">
    <source>
        <dbReference type="ARBA" id="ARBA00022741"/>
    </source>
</evidence>
<dbReference type="GO" id="GO:0006260">
    <property type="term" value="P:DNA replication"/>
    <property type="evidence" value="ECO:0007669"/>
    <property type="project" value="InterPro"/>
</dbReference>
<feature type="region of interest" description="Disordered" evidence="12">
    <location>
        <begin position="1176"/>
        <end position="1310"/>
    </location>
</feature>
<evidence type="ECO:0000256" key="10">
    <source>
        <dbReference type="ARBA" id="ARBA00034617"/>
    </source>
</evidence>
<feature type="compositionally biased region" description="Polar residues" evidence="12">
    <location>
        <begin position="1527"/>
        <end position="1541"/>
    </location>
</feature>
<dbReference type="Pfam" id="PF09382">
    <property type="entry name" value="RQC"/>
    <property type="match status" value="1"/>
</dbReference>
<proteinExistence type="inferred from homology"/>
<feature type="compositionally biased region" description="Basic and acidic residues" evidence="12">
    <location>
        <begin position="117"/>
        <end position="138"/>
    </location>
</feature>
<dbReference type="FunFam" id="3.40.50.300:FF:000296">
    <property type="entry name" value="ATP-dependent DNA helicase RecQ"/>
    <property type="match status" value="1"/>
</dbReference>
<evidence type="ECO:0000256" key="6">
    <source>
        <dbReference type="ARBA" id="ARBA00022840"/>
    </source>
</evidence>
<dbReference type="NCBIfam" id="TIGR00614">
    <property type="entry name" value="recQ_fam"/>
    <property type="match status" value="1"/>
</dbReference>
<comment type="catalytic activity">
    <reaction evidence="10">
        <text>Couples ATP hydrolysis with the unwinding of duplex DNA by translocating in the 3'-5' direction.</text>
        <dbReference type="EC" id="5.6.2.4"/>
    </reaction>
</comment>
<feature type="region of interest" description="Disordered" evidence="12">
    <location>
        <begin position="1439"/>
        <end position="1643"/>
    </location>
</feature>
<feature type="region of interest" description="Disordered" evidence="12">
    <location>
        <begin position="482"/>
        <end position="502"/>
    </location>
</feature>
<dbReference type="GO" id="GO:0043138">
    <property type="term" value="F:3'-5' DNA helicase activity"/>
    <property type="evidence" value="ECO:0007669"/>
    <property type="project" value="UniProtKB-EC"/>
</dbReference>
<dbReference type="CDD" id="cd18794">
    <property type="entry name" value="SF2_C_RecQ"/>
    <property type="match status" value="1"/>
</dbReference>
<feature type="compositionally biased region" description="Polar residues" evidence="12">
    <location>
        <begin position="63"/>
        <end position="75"/>
    </location>
</feature>
<keyword evidence="4" id="KW-0378">Hydrolase</keyword>
<evidence type="ECO:0000256" key="4">
    <source>
        <dbReference type="ARBA" id="ARBA00022801"/>
    </source>
</evidence>
<dbReference type="InterPro" id="IPR036388">
    <property type="entry name" value="WH-like_DNA-bd_sf"/>
</dbReference>
<evidence type="ECO:0000256" key="11">
    <source>
        <dbReference type="ARBA" id="ARBA00034808"/>
    </source>
</evidence>
<dbReference type="GO" id="GO:0005737">
    <property type="term" value="C:cytoplasm"/>
    <property type="evidence" value="ECO:0007669"/>
    <property type="project" value="TreeGrafter"/>
</dbReference>
<dbReference type="CDD" id="cd17920">
    <property type="entry name" value="DEXHc_RecQ"/>
    <property type="match status" value="1"/>
</dbReference>
<dbReference type="SMART" id="SM00956">
    <property type="entry name" value="RQC"/>
    <property type="match status" value="1"/>
</dbReference>
<dbReference type="GO" id="GO:0009378">
    <property type="term" value="F:four-way junction helicase activity"/>
    <property type="evidence" value="ECO:0007669"/>
    <property type="project" value="TreeGrafter"/>
</dbReference>
<dbReference type="Proteomes" id="UP000799538">
    <property type="component" value="Unassembled WGS sequence"/>
</dbReference>
<comment type="similarity">
    <text evidence="2">Belongs to the helicase family. RecQ subfamily.</text>
</comment>
<sequence length="1643" mass="182255">MTRNNLREHLSWLLRDSPQVPADRTTRVAPSQSFLEPVPSSYIEAPAQSDAGAPRVPIKDQPQPKSNSSRATSSGLEERRILNGPREIVAGDMARARPGYGVSTSTSARPPSAPSPEKQKVVETPLRKSEPRTRPKLEDQEEQYGLDDSLEEIDMTSAAFDQIASQKKVRNPPQVAGKKRKSSEMVVDGGRSDNGSSFSIGARQVPYKAAKIVETLEPFFKDVDDADFDESIDEKATTIPEGSPARTSGPAKKRLAGSAPKDHDTLLEPPPPYSTVAPPSHNRSFPTTTPSSSGSAAQTISIDDQALLSEFSSWSEEHLACQISRLDAKRQALVDRYVEALMDETDTAQSFLDESHVVGQQADTLQKLPSFKRKIQSLDTETSNVKQRIRVKALAGQPHPDERAELKRIQETIKQTQMDCIALLHAVKNVIEAGRTTVVEKERIKPVPARSPKKPTKVGDSMDLYFSPTKKSFTKLAAIADKENSHPEEDESFGRFDDDDDDGFSTVMGMPPPKTIHSKSATHDHEYRGSDQHTVALLDDDYGVFEDDDDFMDICEQSGATRLSETRMTPVGRKALDSTQVNGLARQKSTPNTKKVEAMNQPAMQHPWSEAVRDILRHRFKLRGFRPNQLEAVNATLGGRDAFVLMPTGGGKSLCYQLPAAVDAVRKQGVTIVISPLLSLMEDQVGHLQKLGLQASVINNETSPEEKRILFDALSGPTPGKFVQLLYITPEMLTLNVRMVDTLVRLNERGFFARLVIDEAHCVSQWGHDFRPPYTELGALRQKFRGVPVMALTATATANVKLDVKHNLSITDCVELEQSFNRPNLYWEVRAKSKGVLAEMADLIKQKFRNQSGIIYCLSRKKCEDVAAALRKDYGIKADHYHAQLTPEMKRKVQRSWQANQCQVIVATIAFGMGIDKPDVRFVMHHSLPKSLEGYYQETGRAGRDGHRSHCYLFYSYGDVTILRKMIDDDRGDKNDKGGSGPVPIVRSEESKERQRNLLRTMVQFCENQADCRRVQVLGYFGETFRSRDCHKGCDNCLSSVSFEMRDFTEEGKNAVSLVQAIQKARDDETKEKLRELSRPANARDLEHIRQTSQYQLTTLQCVDILRGSKAKSIKDRGHYEEYASLEKLDRGEVERLVHHLLADDVLCEYSVVNKASFPVQYIELGRNHRAFSSNQRRLQMTVKSSTAKKGLGTAVASKDSGSKKSTTSKKSRSDVPLSTNVSSPPAPRARPKKNTVTDPRNLETGVGRSRKQGKLPFVQEDDEDADDNFEVDSDSDDDDDDGFEPVRVAGTTSRSRKSGGRETGPPITGDALLDSLSEVHRHLVDNFVTSAKVICANIMGKEDMRMSPFTDTQLRHMAIRWTEDIDSMMKIPDITEWNVTRFTKDLRKLVKNYHSQYKAMMGEDYEDTDVEALENDIEQNGPVLDPNHQNVIDLVSDDEADPDDEYDEPIRPAPRTTSKSRVTATTSRSRSVNSHVDIATSRRRNTSPFDEEKSDEGDAESDYGSDLEGGLEFEDDDGPGIASSFFAPSTAVQQFNETQNAARTARPASRAPREGGSTRGGRKTFRKNSGGRGGYSRGGGGKGARRTSGGAKTSKLSKRTSGGKARGGSTNLQHFAYDPDTRTVSRRDGGNKKSGGISAMPT</sequence>
<dbReference type="GO" id="GO:0000729">
    <property type="term" value="P:DNA double-strand break processing"/>
    <property type="evidence" value="ECO:0007669"/>
    <property type="project" value="UniProtKB-ARBA"/>
</dbReference>
<dbReference type="Pfam" id="PF16124">
    <property type="entry name" value="RecQ_Zn_bind"/>
    <property type="match status" value="1"/>
</dbReference>
<comment type="subcellular location">
    <subcellularLocation>
        <location evidence="1">Nucleus</location>
    </subcellularLocation>
</comment>
<dbReference type="Gene3D" id="1.10.10.10">
    <property type="entry name" value="Winged helix-like DNA-binding domain superfamily/Winged helix DNA-binding domain"/>
    <property type="match status" value="1"/>
</dbReference>
<feature type="compositionally biased region" description="Acidic residues" evidence="12">
    <location>
        <begin position="1493"/>
        <end position="1519"/>
    </location>
</feature>
<feature type="compositionally biased region" description="Polar residues" evidence="12">
    <location>
        <begin position="1176"/>
        <end position="1188"/>
    </location>
</feature>
<feature type="compositionally biased region" description="Low complexity" evidence="12">
    <location>
        <begin position="1456"/>
        <end position="1472"/>
    </location>
</feature>
<reference evidence="16" key="1">
    <citation type="journal article" date="2020" name="Stud. Mycol.">
        <title>101 Dothideomycetes genomes: A test case for predicting lifestyles and emergence of pathogens.</title>
        <authorList>
            <person name="Haridas S."/>
            <person name="Albert R."/>
            <person name="Binder M."/>
            <person name="Bloem J."/>
            <person name="LaButti K."/>
            <person name="Salamov A."/>
            <person name="Andreopoulos B."/>
            <person name="Baker S."/>
            <person name="Barry K."/>
            <person name="Bills G."/>
            <person name="Bluhm B."/>
            <person name="Cannon C."/>
            <person name="Castanera R."/>
            <person name="Culley D."/>
            <person name="Daum C."/>
            <person name="Ezra D."/>
            <person name="Gonzalez J."/>
            <person name="Henrissat B."/>
            <person name="Kuo A."/>
            <person name="Liang C."/>
            <person name="Lipzen A."/>
            <person name="Lutzoni F."/>
            <person name="Magnuson J."/>
            <person name="Mondo S."/>
            <person name="Nolan M."/>
            <person name="Ohm R."/>
            <person name="Pangilinan J."/>
            <person name="Park H.-J."/>
            <person name="Ramirez L."/>
            <person name="Alfaro M."/>
            <person name="Sun H."/>
            <person name="Tritt A."/>
            <person name="Yoshinaga Y."/>
            <person name="Zwiers L.-H."/>
            <person name="Turgeon B."/>
            <person name="Goodwin S."/>
            <person name="Spatafora J."/>
            <person name="Crous P."/>
            <person name="Grigoriev I."/>
        </authorList>
    </citation>
    <scope>NUCLEOTIDE SEQUENCE [LARGE SCALE GENOMIC DNA]</scope>
    <source>
        <strain evidence="16">CECT 20119</strain>
    </source>
</reference>
<accession>A0A6A6G2Q5</accession>
<feature type="region of interest" description="Disordered" evidence="12">
    <location>
        <begin position="16"/>
        <end position="148"/>
    </location>
</feature>
<feature type="compositionally biased region" description="Acidic residues" evidence="12">
    <location>
        <begin position="1260"/>
        <end position="1284"/>
    </location>
</feature>
<feature type="domain" description="Helicase C-terminal" evidence="14">
    <location>
        <begin position="843"/>
        <end position="999"/>
    </location>
</feature>
<dbReference type="PANTHER" id="PTHR13710:SF153">
    <property type="entry name" value="RECQ-LIKE DNA HELICASE BLM"/>
    <property type="match status" value="1"/>
</dbReference>
<evidence type="ECO:0000256" key="9">
    <source>
        <dbReference type="ARBA" id="ARBA00023242"/>
    </source>
</evidence>
<protein>
    <recommendedName>
        <fullName evidence="11">DNA 3'-5' helicase</fullName>
        <ecNumber evidence="11">5.6.2.4</ecNumber>
    </recommendedName>
</protein>
<evidence type="ECO:0000313" key="16">
    <source>
        <dbReference type="Proteomes" id="UP000799538"/>
    </source>
</evidence>
<evidence type="ECO:0000256" key="2">
    <source>
        <dbReference type="ARBA" id="ARBA00005446"/>
    </source>
</evidence>
<keyword evidence="6" id="KW-0067">ATP-binding</keyword>
<dbReference type="EC" id="5.6.2.4" evidence="11"/>
<dbReference type="InterPro" id="IPR018982">
    <property type="entry name" value="RQC_domain"/>
</dbReference>
<feature type="compositionally biased region" description="Basic and acidic residues" evidence="12">
    <location>
        <begin position="1618"/>
        <end position="1632"/>
    </location>
</feature>
<evidence type="ECO:0000256" key="5">
    <source>
        <dbReference type="ARBA" id="ARBA00022806"/>
    </source>
</evidence>
<dbReference type="Pfam" id="PF00271">
    <property type="entry name" value="Helicase_C"/>
    <property type="match status" value="1"/>
</dbReference>
<feature type="compositionally biased region" description="Low complexity" evidence="12">
    <location>
        <begin position="1542"/>
        <end position="1551"/>
    </location>
</feature>
<gene>
    <name evidence="15" type="ORF">BDZ85DRAFT_267978</name>
</gene>
<feature type="region of interest" description="Disordered" evidence="12">
    <location>
        <begin position="163"/>
        <end position="199"/>
    </location>
</feature>
<dbReference type="SMART" id="SM00490">
    <property type="entry name" value="HELICc"/>
    <property type="match status" value="1"/>
</dbReference>
<dbReference type="GO" id="GO:0000724">
    <property type="term" value="P:double-strand break repair via homologous recombination"/>
    <property type="evidence" value="ECO:0007669"/>
    <property type="project" value="TreeGrafter"/>
</dbReference>
<dbReference type="PROSITE" id="PS51194">
    <property type="entry name" value="HELICASE_CTER"/>
    <property type="match status" value="1"/>
</dbReference>
<feature type="compositionally biased region" description="Basic and acidic residues" evidence="12">
    <location>
        <begin position="482"/>
        <end position="496"/>
    </location>
</feature>
<evidence type="ECO:0000256" key="7">
    <source>
        <dbReference type="ARBA" id="ARBA00023125"/>
    </source>
</evidence>
<dbReference type="FunFam" id="3.40.50.300:FF:000340">
    <property type="entry name" value="Bloom syndrome, RecQ helicase"/>
    <property type="match status" value="1"/>
</dbReference>
<keyword evidence="7" id="KW-0238">DNA-binding</keyword>
<dbReference type="InterPro" id="IPR032284">
    <property type="entry name" value="RecQ_Zn-bd"/>
</dbReference>
<feature type="region of interest" description="Disordered" evidence="12">
    <location>
        <begin position="234"/>
        <end position="298"/>
    </location>
</feature>
<keyword evidence="3" id="KW-0547">Nucleotide-binding</keyword>
<dbReference type="PROSITE" id="PS00690">
    <property type="entry name" value="DEAH_ATP_HELICASE"/>
    <property type="match status" value="1"/>
</dbReference>
<dbReference type="InterPro" id="IPR002464">
    <property type="entry name" value="DNA/RNA_helicase_DEAH_CS"/>
</dbReference>
<name>A0A6A6G2Q5_9PEZI</name>
<dbReference type="GO" id="GO:0031422">
    <property type="term" value="C:RecQ family helicase-topoisomerase III complex"/>
    <property type="evidence" value="ECO:0007669"/>
    <property type="project" value="UniProtKB-ARBA"/>
</dbReference>